<dbReference type="Pfam" id="PF14372">
    <property type="entry name" value="hAT-like_RNase-H"/>
    <property type="match status" value="1"/>
</dbReference>
<evidence type="ECO:0000259" key="1">
    <source>
        <dbReference type="Pfam" id="PF05699"/>
    </source>
</evidence>
<organism evidence="3 4">
    <name type="scientific">Acer yangbiense</name>
    <dbReference type="NCBI Taxonomy" id="1000413"/>
    <lineage>
        <taxon>Eukaryota</taxon>
        <taxon>Viridiplantae</taxon>
        <taxon>Streptophyta</taxon>
        <taxon>Embryophyta</taxon>
        <taxon>Tracheophyta</taxon>
        <taxon>Spermatophyta</taxon>
        <taxon>Magnoliopsida</taxon>
        <taxon>eudicotyledons</taxon>
        <taxon>Gunneridae</taxon>
        <taxon>Pentapetalae</taxon>
        <taxon>rosids</taxon>
        <taxon>malvids</taxon>
        <taxon>Sapindales</taxon>
        <taxon>Sapindaceae</taxon>
        <taxon>Hippocastanoideae</taxon>
        <taxon>Acereae</taxon>
        <taxon>Acer</taxon>
    </lineage>
</organism>
<reference evidence="4" key="1">
    <citation type="journal article" date="2019" name="Gigascience">
        <title>De novo genome assembly of the endangered Acer yangbiense, a plant species with extremely small populations endemic to Yunnan Province, China.</title>
        <authorList>
            <person name="Yang J."/>
            <person name="Wariss H.M."/>
            <person name="Tao L."/>
            <person name="Zhang R."/>
            <person name="Yun Q."/>
            <person name="Hollingsworth P."/>
            <person name="Dao Z."/>
            <person name="Luo G."/>
            <person name="Guo H."/>
            <person name="Ma Y."/>
            <person name="Sun W."/>
        </authorList>
    </citation>
    <scope>NUCLEOTIDE SEQUENCE [LARGE SCALE GENOMIC DNA]</scope>
    <source>
        <strain evidence="4">cv. Malutang</strain>
    </source>
</reference>
<name>A0A5C7IUK1_9ROSI</name>
<gene>
    <name evidence="3" type="ORF">EZV62_001347</name>
</gene>
<evidence type="ECO:0008006" key="5">
    <source>
        <dbReference type="Google" id="ProtNLM"/>
    </source>
</evidence>
<dbReference type="Proteomes" id="UP000323000">
    <property type="component" value="Chromosome 1"/>
</dbReference>
<dbReference type="PANTHER" id="PTHR23272">
    <property type="entry name" value="BED FINGER-RELATED"/>
    <property type="match status" value="1"/>
</dbReference>
<dbReference type="InterPro" id="IPR008906">
    <property type="entry name" value="HATC_C_dom"/>
</dbReference>
<dbReference type="Pfam" id="PF05699">
    <property type="entry name" value="Dimer_Tnp_hAT"/>
    <property type="match status" value="1"/>
</dbReference>
<feature type="domain" description="hAT-like transposase RNase-H fold" evidence="2">
    <location>
        <begin position="21"/>
        <end position="82"/>
    </location>
</feature>
<sequence>MHISSRFEIYIRNCFFLKKLSEYQVVQDIASDVRKKFVDEIWSNSHLVLEITVVLDPRFKMDTVRHWYKEIYGDDAEKNLKIFFYYVKYASGCSNSSNPYKMLDHMGKPCSKLELDRYLNDPKFASVEEFDILAWWHANTPNFPNLVEMARDFLSIHFAVSDYAVNLEVEYYWDTFNQCK</sequence>
<keyword evidence="4" id="KW-1185">Reference proteome</keyword>
<evidence type="ECO:0000313" key="4">
    <source>
        <dbReference type="Proteomes" id="UP000323000"/>
    </source>
</evidence>
<feature type="domain" description="HAT C-terminal dimerisation" evidence="1">
    <location>
        <begin position="114"/>
        <end position="158"/>
    </location>
</feature>
<dbReference type="GO" id="GO:0003677">
    <property type="term" value="F:DNA binding"/>
    <property type="evidence" value="ECO:0007669"/>
    <property type="project" value="InterPro"/>
</dbReference>
<evidence type="ECO:0000259" key="2">
    <source>
        <dbReference type="Pfam" id="PF14372"/>
    </source>
</evidence>
<dbReference type="AlphaFoldDB" id="A0A5C7IUK1"/>
<protein>
    <recommendedName>
        <fullName evidence="5">HAT C-terminal dimerisation domain-containing protein</fullName>
    </recommendedName>
</protein>
<accession>A0A5C7IUK1</accession>
<dbReference type="InterPro" id="IPR012337">
    <property type="entry name" value="RNaseH-like_sf"/>
</dbReference>
<dbReference type="InterPro" id="IPR025525">
    <property type="entry name" value="hAT-like_transposase_RNase-H"/>
</dbReference>
<evidence type="ECO:0000313" key="3">
    <source>
        <dbReference type="EMBL" id="TXG72768.1"/>
    </source>
</evidence>
<dbReference type="EMBL" id="VAHF01000001">
    <property type="protein sequence ID" value="TXG72768.1"/>
    <property type="molecule type" value="Genomic_DNA"/>
</dbReference>
<dbReference type="GO" id="GO:0046983">
    <property type="term" value="F:protein dimerization activity"/>
    <property type="evidence" value="ECO:0007669"/>
    <property type="project" value="InterPro"/>
</dbReference>
<proteinExistence type="predicted"/>
<dbReference type="SUPFAM" id="SSF53098">
    <property type="entry name" value="Ribonuclease H-like"/>
    <property type="match status" value="1"/>
</dbReference>
<dbReference type="OrthoDB" id="1301613at2759"/>
<comment type="caution">
    <text evidence="3">The sequence shown here is derived from an EMBL/GenBank/DDBJ whole genome shotgun (WGS) entry which is preliminary data.</text>
</comment>